<dbReference type="SUPFAM" id="SSF56219">
    <property type="entry name" value="DNase I-like"/>
    <property type="match status" value="1"/>
</dbReference>
<feature type="domain" description="Endonuclease/exonuclease/phosphatase" evidence="1">
    <location>
        <begin position="13"/>
        <end position="188"/>
    </location>
</feature>
<dbReference type="Gene3D" id="3.60.10.10">
    <property type="entry name" value="Endonuclease/exonuclease/phosphatase"/>
    <property type="match status" value="1"/>
</dbReference>
<proteinExistence type="predicted"/>
<sequence length="204" mass="22234">MKVIVQNLQKRPSLASEIIEQHDPDAFLAQEIDLRSERVTFGAHNTSRLGFGTAVYGKAELTDVKLVTCPHAEFGGLIRKKTTVATMKGVQIVSFHGYNGQPFKSIPNLVDHVEAVLSVLTPGPALFAGDFNTWSQPHLDAVNAVMVAAGFLLVFSWPYPGRDFPLDHSFVRDVRLVKSSCYDCASDHRGAILELNVTGQVGTG</sequence>
<dbReference type="InterPro" id="IPR005135">
    <property type="entry name" value="Endo/exonuclease/phosphatase"/>
</dbReference>
<dbReference type="InterPro" id="IPR036691">
    <property type="entry name" value="Endo/exonu/phosph_ase_sf"/>
</dbReference>
<dbReference type="GO" id="GO:0003824">
    <property type="term" value="F:catalytic activity"/>
    <property type="evidence" value="ECO:0007669"/>
    <property type="project" value="InterPro"/>
</dbReference>
<organism evidence="2">
    <name type="scientific">Trieres chinensis</name>
    <name type="common">Marine centric diatom</name>
    <name type="synonym">Odontella sinensis</name>
    <dbReference type="NCBI Taxonomy" id="1514140"/>
    <lineage>
        <taxon>Eukaryota</taxon>
        <taxon>Sar</taxon>
        <taxon>Stramenopiles</taxon>
        <taxon>Ochrophyta</taxon>
        <taxon>Bacillariophyta</taxon>
        <taxon>Mediophyceae</taxon>
        <taxon>Biddulphiophycidae</taxon>
        <taxon>Eupodiscales</taxon>
        <taxon>Parodontellaceae</taxon>
        <taxon>Trieres</taxon>
    </lineage>
</organism>
<protein>
    <recommendedName>
        <fullName evidence="1">Endonuclease/exonuclease/phosphatase domain-containing protein</fullName>
    </recommendedName>
</protein>
<dbReference type="EMBL" id="HBGO01020808">
    <property type="protein sequence ID" value="CAD9343113.1"/>
    <property type="molecule type" value="Transcribed_RNA"/>
</dbReference>
<dbReference type="Pfam" id="PF03372">
    <property type="entry name" value="Exo_endo_phos"/>
    <property type="match status" value="1"/>
</dbReference>
<name>A0A7S1ZMJ6_TRICV</name>
<gene>
    <name evidence="2" type="ORF">OSIN01602_LOCUS11937</name>
</gene>
<dbReference type="AlphaFoldDB" id="A0A7S1ZMJ6"/>
<evidence type="ECO:0000259" key="1">
    <source>
        <dbReference type="Pfam" id="PF03372"/>
    </source>
</evidence>
<evidence type="ECO:0000313" key="2">
    <source>
        <dbReference type="EMBL" id="CAD9343113.1"/>
    </source>
</evidence>
<reference evidence="2" key="1">
    <citation type="submission" date="2021-01" db="EMBL/GenBank/DDBJ databases">
        <authorList>
            <person name="Corre E."/>
            <person name="Pelletier E."/>
            <person name="Niang G."/>
            <person name="Scheremetjew M."/>
            <person name="Finn R."/>
            <person name="Kale V."/>
            <person name="Holt S."/>
            <person name="Cochrane G."/>
            <person name="Meng A."/>
            <person name="Brown T."/>
            <person name="Cohen L."/>
        </authorList>
    </citation>
    <scope>NUCLEOTIDE SEQUENCE</scope>
    <source>
        <strain evidence="2">Grunow 1884</strain>
    </source>
</reference>
<accession>A0A7S1ZMJ6</accession>